<dbReference type="PIRSF" id="PIRSF015601">
    <property type="entry name" value="MTase_slr0722"/>
    <property type="match status" value="1"/>
</dbReference>
<dbReference type="InterPro" id="IPR029026">
    <property type="entry name" value="tRNA_m1G_MTases_N"/>
</dbReference>
<dbReference type="NCBIfam" id="NF008693">
    <property type="entry name" value="PRK11713.2-3"/>
    <property type="match status" value="1"/>
</dbReference>
<evidence type="ECO:0000256" key="7">
    <source>
        <dbReference type="ARBA" id="ARBA00022603"/>
    </source>
</evidence>
<evidence type="ECO:0000256" key="10">
    <source>
        <dbReference type="ARBA" id="ARBA00025699"/>
    </source>
</evidence>
<dbReference type="EC" id="2.1.1.193" evidence="3 12"/>
<dbReference type="PANTHER" id="PTHR30027:SF3">
    <property type="entry name" value="16S RRNA (URACIL(1498)-N(3))-METHYLTRANSFERASE"/>
    <property type="match status" value="1"/>
</dbReference>
<evidence type="ECO:0000256" key="1">
    <source>
        <dbReference type="ARBA" id="ARBA00004496"/>
    </source>
</evidence>
<sequence length="272" mass="29349">MTAPLFLFDPTCDDTPVNTDELHTGWKLTLPAHVRKHALQVLRLQEGDHLQLSDGAGLRIQARLEDTSSGLVEVTAVGKEPSALVKVSLVQALAKGGHDEQAIDMATQIGLNAVIPWQADRSIVKWKADKMERKWGNVLHAACEQSRRAWLPTLHSCCSSRQLASYCRGQSEQGNLVLLLHQDAAQSWQQVRSRVQALSQQAQEREICVIVGPEGGVSDAEAEALVAAGAVATRMGANILRASAAGPVAISIISDWLGRFDHVPGSLQPLAL</sequence>
<evidence type="ECO:0000256" key="12">
    <source>
        <dbReference type="PIRNR" id="PIRNR015601"/>
    </source>
</evidence>
<comment type="similarity">
    <text evidence="2 12">Belongs to the RNA methyltransferase RsmE family.</text>
</comment>
<keyword evidence="6 12" id="KW-0698">rRNA processing</keyword>
<keyword evidence="16" id="KW-1185">Reference proteome</keyword>
<dbReference type="SUPFAM" id="SSF75217">
    <property type="entry name" value="alpha/beta knot"/>
    <property type="match status" value="1"/>
</dbReference>
<dbReference type="Gene3D" id="3.40.1280.10">
    <property type="match status" value="1"/>
</dbReference>
<dbReference type="InterPro" id="IPR046886">
    <property type="entry name" value="RsmE_MTase_dom"/>
</dbReference>
<organism evidence="15 16">
    <name type="scientific">Bombiscardovia nodaiensis</name>
    <dbReference type="NCBI Taxonomy" id="2932181"/>
    <lineage>
        <taxon>Bacteria</taxon>
        <taxon>Bacillati</taxon>
        <taxon>Actinomycetota</taxon>
        <taxon>Actinomycetes</taxon>
        <taxon>Bifidobacteriales</taxon>
        <taxon>Bifidobacteriaceae</taxon>
        <taxon>Bombiscardovia</taxon>
    </lineage>
</organism>
<proteinExistence type="inferred from homology"/>
<dbReference type="CDD" id="cd18084">
    <property type="entry name" value="RsmE-like"/>
    <property type="match status" value="1"/>
</dbReference>
<protein>
    <recommendedName>
        <fullName evidence="4 12">Ribosomal RNA small subunit methyltransferase E</fullName>
        <ecNumber evidence="3 12">2.1.1.193</ecNumber>
    </recommendedName>
</protein>
<dbReference type="Pfam" id="PF04452">
    <property type="entry name" value="Methyltrans_RNA"/>
    <property type="match status" value="1"/>
</dbReference>
<reference evidence="15 16" key="1">
    <citation type="journal article" date="2023" name="Microbiol. Spectr.">
        <title>Symbiosis of Carpenter Bees with Uncharacterized Lactic Acid Bacteria Showing NAD Auxotrophy.</title>
        <authorList>
            <person name="Kawasaki S."/>
            <person name="Ozawa K."/>
            <person name="Mori T."/>
            <person name="Yamamoto A."/>
            <person name="Ito M."/>
            <person name="Ohkuma M."/>
            <person name="Sakamoto M."/>
            <person name="Matsutani M."/>
        </authorList>
    </citation>
    <scope>NUCLEOTIDE SEQUENCE [LARGE SCALE GENOMIC DNA]</scope>
    <source>
        <strain evidence="15 16">Kim37-2</strain>
    </source>
</reference>
<evidence type="ECO:0000256" key="2">
    <source>
        <dbReference type="ARBA" id="ARBA00005528"/>
    </source>
</evidence>
<feature type="domain" description="Ribosomal RNA small subunit methyltransferase E PUA-like" evidence="14">
    <location>
        <begin position="34"/>
        <end position="75"/>
    </location>
</feature>
<dbReference type="EMBL" id="AP026798">
    <property type="protein sequence ID" value="BDR52965.1"/>
    <property type="molecule type" value="Genomic_DNA"/>
</dbReference>
<dbReference type="NCBIfam" id="TIGR00046">
    <property type="entry name" value="RsmE family RNA methyltransferase"/>
    <property type="match status" value="1"/>
</dbReference>
<evidence type="ECO:0000256" key="6">
    <source>
        <dbReference type="ARBA" id="ARBA00022552"/>
    </source>
</evidence>
<comment type="function">
    <text evidence="10 12">Specifically methylates the N3 position of the uracil ring of uridine 1498 (m3U1498) in 16S rRNA. Acts on the fully assembled 30S ribosomal subunit.</text>
</comment>
<dbReference type="GO" id="GO:0008168">
    <property type="term" value="F:methyltransferase activity"/>
    <property type="evidence" value="ECO:0007669"/>
    <property type="project" value="UniProtKB-KW"/>
</dbReference>
<evidence type="ECO:0000256" key="3">
    <source>
        <dbReference type="ARBA" id="ARBA00012328"/>
    </source>
</evidence>
<dbReference type="InterPro" id="IPR029028">
    <property type="entry name" value="Alpha/beta_knot_MTases"/>
</dbReference>
<evidence type="ECO:0000313" key="16">
    <source>
        <dbReference type="Proteomes" id="UP001321766"/>
    </source>
</evidence>
<comment type="catalytic activity">
    <reaction evidence="11 12">
        <text>uridine(1498) in 16S rRNA + S-adenosyl-L-methionine = N(3)-methyluridine(1498) in 16S rRNA + S-adenosyl-L-homocysteine + H(+)</text>
        <dbReference type="Rhea" id="RHEA:42920"/>
        <dbReference type="Rhea" id="RHEA-COMP:10283"/>
        <dbReference type="Rhea" id="RHEA-COMP:10284"/>
        <dbReference type="ChEBI" id="CHEBI:15378"/>
        <dbReference type="ChEBI" id="CHEBI:57856"/>
        <dbReference type="ChEBI" id="CHEBI:59789"/>
        <dbReference type="ChEBI" id="CHEBI:65315"/>
        <dbReference type="ChEBI" id="CHEBI:74502"/>
        <dbReference type="EC" id="2.1.1.193"/>
    </reaction>
</comment>
<dbReference type="GO" id="GO:0032259">
    <property type="term" value="P:methylation"/>
    <property type="evidence" value="ECO:0007669"/>
    <property type="project" value="UniProtKB-KW"/>
</dbReference>
<accession>A0ABM8B7X8</accession>
<evidence type="ECO:0000256" key="4">
    <source>
        <dbReference type="ARBA" id="ARBA00013673"/>
    </source>
</evidence>
<evidence type="ECO:0000259" key="14">
    <source>
        <dbReference type="Pfam" id="PF20260"/>
    </source>
</evidence>
<evidence type="ECO:0000313" key="15">
    <source>
        <dbReference type="EMBL" id="BDR52965.1"/>
    </source>
</evidence>
<evidence type="ECO:0000256" key="11">
    <source>
        <dbReference type="ARBA" id="ARBA00047944"/>
    </source>
</evidence>
<evidence type="ECO:0000256" key="8">
    <source>
        <dbReference type="ARBA" id="ARBA00022679"/>
    </source>
</evidence>
<dbReference type="Proteomes" id="UP001321766">
    <property type="component" value="Chromosome"/>
</dbReference>
<keyword evidence="7 12" id="KW-0489">Methyltransferase</keyword>
<dbReference type="InterPro" id="IPR006700">
    <property type="entry name" value="RsmE"/>
</dbReference>
<comment type="subcellular location">
    <subcellularLocation>
        <location evidence="1 12">Cytoplasm</location>
    </subcellularLocation>
</comment>
<evidence type="ECO:0000256" key="9">
    <source>
        <dbReference type="ARBA" id="ARBA00022691"/>
    </source>
</evidence>
<dbReference type="Gene3D" id="2.40.240.20">
    <property type="entry name" value="Hypothetical PUA domain-like, domain 1"/>
    <property type="match status" value="1"/>
</dbReference>
<feature type="domain" description="Ribosomal RNA small subunit methyltransferase E methyltransferase" evidence="13">
    <location>
        <begin position="85"/>
        <end position="254"/>
    </location>
</feature>
<keyword evidence="8 12" id="KW-0808">Transferase</keyword>
<name>A0ABM8B7X8_9BIFI</name>
<dbReference type="PANTHER" id="PTHR30027">
    <property type="entry name" value="RIBOSOMAL RNA SMALL SUBUNIT METHYLTRANSFERASE E"/>
    <property type="match status" value="1"/>
</dbReference>
<keyword evidence="5 12" id="KW-0963">Cytoplasm</keyword>
<evidence type="ECO:0000259" key="13">
    <source>
        <dbReference type="Pfam" id="PF04452"/>
    </source>
</evidence>
<keyword evidence="9 12" id="KW-0949">S-adenosyl-L-methionine</keyword>
<dbReference type="Pfam" id="PF20260">
    <property type="entry name" value="PUA_4"/>
    <property type="match status" value="1"/>
</dbReference>
<dbReference type="SUPFAM" id="SSF88697">
    <property type="entry name" value="PUA domain-like"/>
    <property type="match status" value="1"/>
</dbReference>
<dbReference type="InterPro" id="IPR046887">
    <property type="entry name" value="RsmE_PUA-like"/>
</dbReference>
<gene>
    <name evidence="15" type="ORF">KIM372_08720</name>
</gene>
<evidence type="ECO:0000256" key="5">
    <source>
        <dbReference type="ARBA" id="ARBA00022490"/>
    </source>
</evidence>
<dbReference type="InterPro" id="IPR015947">
    <property type="entry name" value="PUA-like_sf"/>
</dbReference>